<dbReference type="AlphaFoldDB" id="A0A3M8CZX8"/>
<protein>
    <submittedName>
        <fullName evidence="2">Peptidase</fullName>
    </submittedName>
</protein>
<dbReference type="Proteomes" id="UP000271031">
    <property type="component" value="Unassembled WGS sequence"/>
</dbReference>
<evidence type="ECO:0000313" key="2">
    <source>
        <dbReference type="EMBL" id="RNB81283.1"/>
    </source>
</evidence>
<comment type="caution">
    <text evidence="2">The sequence shown here is derived from an EMBL/GenBank/DDBJ whole genome shotgun (WGS) entry which is preliminary data.</text>
</comment>
<keyword evidence="3" id="KW-1185">Reference proteome</keyword>
<proteinExistence type="predicted"/>
<dbReference type="SUPFAM" id="SSF53187">
    <property type="entry name" value="Zn-dependent exopeptidases"/>
    <property type="match status" value="1"/>
</dbReference>
<feature type="domain" description="Peptidase M14" evidence="1">
    <location>
        <begin position="26"/>
        <end position="128"/>
    </location>
</feature>
<dbReference type="Pfam" id="PF00246">
    <property type="entry name" value="Peptidase_M14"/>
    <property type="match status" value="1"/>
</dbReference>
<dbReference type="InterPro" id="IPR000834">
    <property type="entry name" value="Peptidase_M14"/>
</dbReference>
<name>A0A3M8CZX8_9BACL</name>
<reference evidence="2 3" key="1">
    <citation type="submission" date="2018-10" db="EMBL/GenBank/DDBJ databases">
        <title>Phylogenomics of Brevibacillus.</title>
        <authorList>
            <person name="Dunlap C."/>
        </authorList>
    </citation>
    <scope>NUCLEOTIDE SEQUENCE [LARGE SCALE GENOMIC DNA]</scope>
    <source>
        <strain evidence="2 3">JCM 15716</strain>
    </source>
</reference>
<dbReference type="EMBL" id="RHHQ01000023">
    <property type="protein sequence ID" value="RNB81283.1"/>
    <property type="molecule type" value="Genomic_DNA"/>
</dbReference>
<dbReference type="GO" id="GO:0006508">
    <property type="term" value="P:proteolysis"/>
    <property type="evidence" value="ECO:0007669"/>
    <property type="project" value="InterPro"/>
</dbReference>
<organism evidence="2 3">
    <name type="scientific">Brevibacillus fluminis</name>
    <dbReference type="NCBI Taxonomy" id="511487"/>
    <lineage>
        <taxon>Bacteria</taxon>
        <taxon>Bacillati</taxon>
        <taxon>Bacillota</taxon>
        <taxon>Bacilli</taxon>
        <taxon>Bacillales</taxon>
        <taxon>Paenibacillaceae</taxon>
        <taxon>Brevibacillus</taxon>
    </lineage>
</organism>
<dbReference type="GO" id="GO:0004181">
    <property type="term" value="F:metallocarboxypeptidase activity"/>
    <property type="evidence" value="ECO:0007669"/>
    <property type="project" value="InterPro"/>
</dbReference>
<dbReference type="RefSeq" id="WP_122920965.1">
    <property type="nucleotide sequence ID" value="NZ_RHHQ01000023.1"/>
</dbReference>
<dbReference type="Gene3D" id="3.40.630.10">
    <property type="entry name" value="Zn peptidases"/>
    <property type="match status" value="1"/>
</dbReference>
<dbReference type="GO" id="GO:0008270">
    <property type="term" value="F:zinc ion binding"/>
    <property type="evidence" value="ECO:0007669"/>
    <property type="project" value="InterPro"/>
</dbReference>
<evidence type="ECO:0000313" key="3">
    <source>
        <dbReference type="Proteomes" id="UP000271031"/>
    </source>
</evidence>
<accession>A0A3M8CZX8</accession>
<sequence length="454" mass="52369">MNKHIQRLLDEIPNFSRFLTLDELDASTQALAAEYPDIVTLSTVGYSTDGHPIQMLRIGNGPHRALFVGCPHPNEPIGAMTVEYLSRKLCEEPTLLKELDYTFYFIKAIDVDGLRLNEGWLKGPYSLEEYIRWYYRPALVEQVEWTFPYEYKSFKFNTPMPETLAFMNAIDEAQPHFLNSLHNADKIGTFFYLSERLNEDLYQQLCTLVTDSGLPLMKGEPEAPYISLLTEGFYQMPVMSQVYDFYESKLPKGEDPANSLQSGATSFEYSHSRYGTYNLISEVTIFADARMGDRSPTQQLRRDAVMESEAVVKECCAYLQQQYQRVLPFIITESRLNNAVKDFLKGYDHQVDHDSTWTDNEPVLDRPATVAELLDIRLQYWGTVLCVASMFIRVIEGLPDNPELEQIHSETKAWLDKELKNYLSHWNWSMPPIRELCRVQLGSALLIMEHLQKA</sequence>
<evidence type="ECO:0000259" key="1">
    <source>
        <dbReference type="Pfam" id="PF00246"/>
    </source>
</evidence>
<gene>
    <name evidence="2" type="ORF">EDM56_26600</name>
</gene>
<dbReference type="OrthoDB" id="9811296at2"/>